<dbReference type="GO" id="GO:0008270">
    <property type="term" value="F:zinc ion binding"/>
    <property type="evidence" value="ECO:0007669"/>
    <property type="project" value="UniProtKB-KW"/>
</dbReference>
<evidence type="ECO:0000256" key="1">
    <source>
        <dbReference type="ARBA" id="ARBA00004123"/>
    </source>
</evidence>
<protein>
    <submittedName>
        <fullName evidence="9">ZC3HC1</fullName>
    </submittedName>
</protein>
<dbReference type="AlphaFoldDB" id="A0A7J7IXU8"/>
<sequence>MPQLDPLNYGSFQARLKSFTIANWSSKPVELSPLECASIGWRYGKEDTLYCEFCKASLAVVLPKSNDDFYKKVTELLKKKLTSAHKVGCVWEHGIDCPDYFLTGEAPNELTLEGRLSSRSMEISQHIATFEHIEEFEMVDSIKANANLISLFAKRNSVEETALYIAMHGWNLRCLEGQDKILECSICMRRLPLWSRDAKMKSFNITRHLSWCPWITKIKPNISTLVDRMLQHVVMETNRKRKRDSLEYRSSESRKEEVKEISKFVRSVTAL</sequence>
<feature type="domain" description="NuBaID C-terminal" evidence="8">
    <location>
        <begin position="162"/>
        <end position="219"/>
    </location>
</feature>
<keyword evidence="10" id="KW-1185">Reference proteome</keyword>
<dbReference type="Pfam" id="PF08600">
    <property type="entry name" value="NuBaID_C"/>
    <property type="match status" value="1"/>
</dbReference>
<dbReference type="InterPro" id="IPR013909">
    <property type="entry name" value="NuBaID_C"/>
</dbReference>
<reference evidence="9" key="1">
    <citation type="submission" date="2020-06" db="EMBL/GenBank/DDBJ databases">
        <title>Draft genome of Bugula neritina, a colonial animal packing powerful symbionts and potential medicines.</title>
        <authorList>
            <person name="Rayko M."/>
        </authorList>
    </citation>
    <scope>NUCLEOTIDE SEQUENCE [LARGE SCALE GENOMIC DNA]</scope>
    <source>
        <strain evidence="9">Kwan_BN1</strain>
    </source>
</reference>
<evidence type="ECO:0000256" key="5">
    <source>
        <dbReference type="ARBA" id="ARBA00023242"/>
    </source>
</evidence>
<dbReference type="GO" id="GO:0005634">
    <property type="term" value="C:nucleus"/>
    <property type="evidence" value="ECO:0007669"/>
    <property type="project" value="UniProtKB-SubCell"/>
</dbReference>
<evidence type="ECO:0000313" key="9">
    <source>
        <dbReference type="EMBL" id="KAF6018690.1"/>
    </source>
</evidence>
<name>A0A7J7IXU8_BUGNE</name>
<dbReference type="PANTHER" id="PTHR15835:SF6">
    <property type="entry name" value="ZINC FINGER C3HC-TYPE PROTEIN 1"/>
    <property type="match status" value="1"/>
</dbReference>
<keyword evidence="4" id="KW-0862">Zinc</keyword>
<dbReference type="InterPro" id="IPR012935">
    <property type="entry name" value="NuBaID_N"/>
</dbReference>
<evidence type="ECO:0000256" key="3">
    <source>
        <dbReference type="ARBA" id="ARBA00022771"/>
    </source>
</evidence>
<evidence type="ECO:0000259" key="7">
    <source>
        <dbReference type="Pfam" id="PF07967"/>
    </source>
</evidence>
<keyword evidence="5" id="KW-0539">Nucleus</keyword>
<dbReference type="EMBL" id="VXIV02003283">
    <property type="protein sequence ID" value="KAF6018690.1"/>
    <property type="molecule type" value="Genomic_DNA"/>
</dbReference>
<evidence type="ECO:0000313" key="10">
    <source>
        <dbReference type="Proteomes" id="UP000593567"/>
    </source>
</evidence>
<feature type="domain" description="C3HC-type" evidence="7">
    <location>
        <begin position="6"/>
        <end position="125"/>
    </location>
</feature>
<proteinExistence type="predicted"/>
<dbReference type="Pfam" id="PF07967">
    <property type="entry name" value="zf-C3HC"/>
    <property type="match status" value="1"/>
</dbReference>
<accession>A0A7J7IXU8</accession>
<dbReference type="OrthoDB" id="614844at2759"/>
<comment type="caution">
    <text evidence="9">The sequence shown here is derived from an EMBL/GenBank/DDBJ whole genome shotgun (WGS) entry which is preliminary data.</text>
</comment>
<dbReference type="Proteomes" id="UP000593567">
    <property type="component" value="Unassembled WGS sequence"/>
</dbReference>
<evidence type="ECO:0000256" key="4">
    <source>
        <dbReference type="ARBA" id="ARBA00022833"/>
    </source>
</evidence>
<evidence type="ECO:0000256" key="2">
    <source>
        <dbReference type="ARBA" id="ARBA00022723"/>
    </source>
</evidence>
<organism evidence="9 10">
    <name type="scientific">Bugula neritina</name>
    <name type="common">Brown bryozoan</name>
    <name type="synonym">Sertularia neritina</name>
    <dbReference type="NCBI Taxonomy" id="10212"/>
    <lineage>
        <taxon>Eukaryota</taxon>
        <taxon>Metazoa</taxon>
        <taxon>Spiralia</taxon>
        <taxon>Lophotrochozoa</taxon>
        <taxon>Bryozoa</taxon>
        <taxon>Gymnolaemata</taxon>
        <taxon>Cheilostomatida</taxon>
        <taxon>Flustrina</taxon>
        <taxon>Buguloidea</taxon>
        <taxon>Bugulidae</taxon>
        <taxon>Bugula</taxon>
    </lineage>
</organism>
<keyword evidence="2" id="KW-0479">Metal-binding</keyword>
<keyword evidence="3" id="KW-0863">Zinc-finger</keyword>
<evidence type="ECO:0000259" key="8">
    <source>
        <dbReference type="Pfam" id="PF08600"/>
    </source>
</evidence>
<evidence type="ECO:0000256" key="6">
    <source>
        <dbReference type="ARBA" id="ARBA00044931"/>
    </source>
</evidence>
<dbReference type="PANTHER" id="PTHR15835">
    <property type="entry name" value="NUCLEAR-INTERACTING PARTNER OF ALK"/>
    <property type="match status" value="1"/>
</dbReference>
<gene>
    <name evidence="9" type="ORF">EB796_022991</name>
</gene>
<comment type="subcellular location">
    <subcellularLocation>
        <location evidence="1">Nucleus</location>
    </subcellularLocation>
</comment>
<comment type="function">
    <text evidence="6">Required for proper positioning of a substantial amount of TPR at the nuclear basket (NB) through interaction with TPR.</text>
</comment>